<dbReference type="EMBL" id="JAULSX010000002">
    <property type="protein sequence ID" value="KAK3496666.1"/>
    <property type="molecule type" value="Genomic_DNA"/>
</dbReference>
<dbReference type="AlphaFoldDB" id="A0AAJ0IBJ4"/>
<dbReference type="Proteomes" id="UP001285908">
    <property type="component" value="Unassembled WGS sequence"/>
</dbReference>
<evidence type="ECO:0000313" key="2">
    <source>
        <dbReference type="Proteomes" id="UP001285908"/>
    </source>
</evidence>
<accession>A0AAJ0IBJ4</accession>
<name>A0AAJ0IBJ4_9PEZI</name>
<sequence length="214" mass="24062">MFLDTNPTRLEPGRISLLELASSLVAHSDRTLPDGVGGVRQVRAGDFRFNCLECDLGINKVGKMEDGRQAENTPGMLASKGFSLSAPVQVPAMHWSLLVLHFNLLHREHRHQGDLDDFPPLELRLRREPTASRRRQAQAGSQADNILLWGQTLYVQEGRGTASLTQLEQIRPGRWTHTIPCCWGHQPSLTANIDHCHIFNVLMPISFLPRQHVE</sequence>
<proteinExistence type="predicted"/>
<protein>
    <submittedName>
        <fullName evidence="1">Uncharacterized protein</fullName>
    </submittedName>
</protein>
<keyword evidence="2" id="KW-1185">Reference proteome</keyword>
<evidence type="ECO:0000313" key="1">
    <source>
        <dbReference type="EMBL" id="KAK3496666.1"/>
    </source>
</evidence>
<comment type="caution">
    <text evidence="1">The sequence shown here is derived from an EMBL/GenBank/DDBJ whole genome shotgun (WGS) entry which is preliminary data.</text>
</comment>
<dbReference type="RefSeq" id="XP_062694930.1">
    <property type="nucleotide sequence ID" value="XM_062838045.1"/>
</dbReference>
<reference evidence="1 2" key="1">
    <citation type="journal article" date="2023" name="Mol. Phylogenet. Evol.">
        <title>Genome-scale phylogeny and comparative genomics of the fungal order Sordariales.</title>
        <authorList>
            <person name="Hensen N."/>
            <person name="Bonometti L."/>
            <person name="Westerberg I."/>
            <person name="Brannstrom I.O."/>
            <person name="Guillou S."/>
            <person name="Cros-Aarteil S."/>
            <person name="Calhoun S."/>
            <person name="Haridas S."/>
            <person name="Kuo A."/>
            <person name="Mondo S."/>
            <person name="Pangilinan J."/>
            <person name="Riley R."/>
            <person name="LaButti K."/>
            <person name="Andreopoulos B."/>
            <person name="Lipzen A."/>
            <person name="Chen C."/>
            <person name="Yan M."/>
            <person name="Daum C."/>
            <person name="Ng V."/>
            <person name="Clum A."/>
            <person name="Steindorff A."/>
            <person name="Ohm R.A."/>
            <person name="Martin F."/>
            <person name="Silar P."/>
            <person name="Natvig D.O."/>
            <person name="Lalanne C."/>
            <person name="Gautier V."/>
            <person name="Ament-Velasquez S.L."/>
            <person name="Kruys A."/>
            <person name="Hutchinson M.I."/>
            <person name="Powell A.J."/>
            <person name="Barry K."/>
            <person name="Miller A.N."/>
            <person name="Grigoriev I.V."/>
            <person name="Debuchy R."/>
            <person name="Gladieux P."/>
            <person name="Hiltunen Thoren M."/>
            <person name="Johannesson H."/>
        </authorList>
    </citation>
    <scope>NUCLEOTIDE SEQUENCE [LARGE SCALE GENOMIC DNA]</scope>
    <source>
        <strain evidence="1 2">FGSC 10403</strain>
    </source>
</reference>
<gene>
    <name evidence="1" type="ORF">B0T23DRAFT_393004</name>
</gene>
<dbReference type="GeneID" id="87875667"/>
<organism evidence="1 2">
    <name type="scientific">Neurospora hispaniola</name>
    <dbReference type="NCBI Taxonomy" id="588809"/>
    <lineage>
        <taxon>Eukaryota</taxon>
        <taxon>Fungi</taxon>
        <taxon>Dikarya</taxon>
        <taxon>Ascomycota</taxon>
        <taxon>Pezizomycotina</taxon>
        <taxon>Sordariomycetes</taxon>
        <taxon>Sordariomycetidae</taxon>
        <taxon>Sordariales</taxon>
        <taxon>Sordariaceae</taxon>
        <taxon>Neurospora</taxon>
    </lineage>
</organism>